<proteinExistence type="predicted"/>
<evidence type="ECO:0000313" key="8">
    <source>
        <dbReference type="EMBL" id="MFC6670855.1"/>
    </source>
</evidence>
<feature type="domain" description="ABC3 transporter permease C-terminal" evidence="7">
    <location>
        <begin position="699"/>
        <end position="803"/>
    </location>
</feature>
<feature type="transmembrane region" description="Helical" evidence="6">
    <location>
        <begin position="699"/>
        <end position="717"/>
    </location>
</feature>
<feature type="transmembrane region" description="Helical" evidence="6">
    <location>
        <begin position="783"/>
        <end position="804"/>
    </location>
</feature>
<gene>
    <name evidence="8" type="ORF">ACFQDL_12845</name>
</gene>
<evidence type="ECO:0000256" key="2">
    <source>
        <dbReference type="ARBA" id="ARBA00022475"/>
    </source>
</evidence>
<keyword evidence="2" id="KW-1003">Cell membrane</keyword>
<evidence type="ECO:0000256" key="3">
    <source>
        <dbReference type="ARBA" id="ARBA00022692"/>
    </source>
</evidence>
<dbReference type="InterPro" id="IPR038766">
    <property type="entry name" value="Membrane_comp_ABC_pdt"/>
</dbReference>
<evidence type="ECO:0000256" key="5">
    <source>
        <dbReference type="ARBA" id="ARBA00023136"/>
    </source>
</evidence>
<protein>
    <submittedName>
        <fullName evidence="8">ABC transporter permease</fullName>
    </submittedName>
</protein>
<dbReference type="Proteomes" id="UP001596422">
    <property type="component" value="Unassembled WGS sequence"/>
</dbReference>
<dbReference type="EMBL" id="JBHSWE010000001">
    <property type="protein sequence ID" value="MFC6670855.1"/>
    <property type="molecule type" value="Genomic_DNA"/>
</dbReference>
<evidence type="ECO:0000313" key="9">
    <source>
        <dbReference type="Proteomes" id="UP001596422"/>
    </source>
</evidence>
<feature type="transmembrane region" description="Helical" evidence="6">
    <location>
        <begin position="383"/>
        <end position="402"/>
    </location>
</feature>
<feature type="transmembrane region" description="Helical" evidence="6">
    <location>
        <begin position="299"/>
        <end position="321"/>
    </location>
</feature>
<keyword evidence="5 6" id="KW-0472">Membrane</keyword>
<dbReference type="InterPro" id="IPR003838">
    <property type="entry name" value="ABC3_permease_C"/>
</dbReference>
<accession>A0ABW2A073</accession>
<dbReference type="PANTHER" id="PTHR30287">
    <property type="entry name" value="MEMBRANE COMPONENT OF PREDICTED ABC SUPERFAMILY METABOLITE UPTAKE TRANSPORTER"/>
    <property type="match status" value="1"/>
</dbReference>
<keyword evidence="4 6" id="KW-1133">Transmembrane helix</keyword>
<keyword evidence="3 6" id="KW-0812">Transmembrane</keyword>
<keyword evidence="9" id="KW-1185">Reference proteome</keyword>
<feature type="transmembrane region" description="Helical" evidence="6">
    <location>
        <begin position="408"/>
        <end position="430"/>
    </location>
</feature>
<feature type="transmembrane region" description="Helical" evidence="6">
    <location>
        <begin position="460"/>
        <end position="478"/>
    </location>
</feature>
<evidence type="ECO:0000256" key="4">
    <source>
        <dbReference type="ARBA" id="ARBA00022989"/>
    </source>
</evidence>
<dbReference type="PANTHER" id="PTHR30287:SF1">
    <property type="entry name" value="INNER MEMBRANE PROTEIN"/>
    <property type="match status" value="1"/>
</dbReference>
<comment type="subcellular location">
    <subcellularLocation>
        <location evidence="1">Cell membrane</location>
        <topology evidence="1">Multi-pass membrane protein</topology>
    </subcellularLocation>
</comment>
<feature type="transmembrane region" description="Helical" evidence="6">
    <location>
        <begin position="246"/>
        <end position="267"/>
    </location>
</feature>
<evidence type="ECO:0000259" key="7">
    <source>
        <dbReference type="Pfam" id="PF02687"/>
    </source>
</evidence>
<sequence>MNGAITKLARQQARRSWRSPEWRALLAALLIAITLISLLTQFGDRLEQSLNRRTAELLGADLVLRSEEPVDIAADSNIRSSRVAQFPTMIEAADEMMLVSVRAVTAPYPLRGEIVTEPPAHAVIPEPGTAWAEPRVFEMLQLEPGDLIQLGYSEFRLSHRLISSPDRGSGFRSFSPGLIIRADELEATGVIAPGSRVQYRQLFAGPAGAIASLERRLAAGLNSDERLYSLRSDQPVTGRALRNAELYLRLSGLFALLLGALTITLSLRRYNAAQHSRAALLLSLGLDSRRLLWLYGYQLLFGWIACALLGTALAFGLQQLLVGLVGDLLPQPVPRAGSGAIASGALIGLLLLATLGLPAFYRLSRVPVVALFRETRLPTDSRVRLFQLLGLLLLAGMMSLYIQSLSMALLLLGALILSGLLVGLIAQRLLHYLSLGLRDRLRLGRLLVLRIRQQRRWHRLQAATMTLLLTLMATLLIARGDLLEQWRSQFPAETPNYFLINIQPWEKAPLDQVLAEHDLDPVLYPMVRGRISSRNGMPLTDLELEPGQRRHNALRRELNLTWSESLPDNNRLLNGQWWSGPDGSEPLISVEQDLAEALDLSPGDRLGFSIGAQQIEARVASIRSVQWESFQPNFYVIFSPGALDGMPATFITAMRLDGEQRQLARTLLQQFPTLTLIDIDQLLTQAQTLIERLVDSSSLILLLTLLAGLLLLLVTLMQELERRRYESALLQTLGATPRQSRQLDLLELLWLGLICGVLAAFATEAVLWLVHGQVLQIAPMLHPLGWLLLPPLSALLFIAIGALVRKPLDQARCFSLLKAG</sequence>
<organism evidence="8 9">
    <name type="scientific">Marinobacterium aestuariivivens</name>
    <dbReference type="NCBI Taxonomy" id="1698799"/>
    <lineage>
        <taxon>Bacteria</taxon>
        <taxon>Pseudomonadati</taxon>
        <taxon>Pseudomonadota</taxon>
        <taxon>Gammaproteobacteria</taxon>
        <taxon>Oceanospirillales</taxon>
        <taxon>Oceanospirillaceae</taxon>
        <taxon>Marinobacterium</taxon>
    </lineage>
</organism>
<dbReference type="Pfam" id="PF02687">
    <property type="entry name" value="FtsX"/>
    <property type="match status" value="2"/>
</dbReference>
<name>A0ABW2A073_9GAMM</name>
<evidence type="ECO:0000256" key="6">
    <source>
        <dbReference type="SAM" id="Phobius"/>
    </source>
</evidence>
<feature type="transmembrane region" description="Helical" evidence="6">
    <location>
        <begin position="748"/>
        <end position="771"/>
    </location>
</feature>
<feature type="domain" description="ABC3 transporter permease C-terminal" evidence="7">
    <location>
        <begin position="252"/>
        <end position="365"/>
    </location>
</feature>
<evidence type="ECO:0000256" key="1">
    <source>
        <dbReference type="ARBA" id="ARBA00004651"/>
    </source>
</evidence>
<feature type="transmembrane region" description="Helical" evidence="6">
    <location>
        <begin position="341"/>
        <end position="363"/>
    </location>
</feature>
<dbReference type="RefSeq" id="WP_379909360.1">
    <property type="nucleotide sequence ID" value="NZ_JBHSWE010000001.1"/>
</dbReference>
<comment type="caution">
    <text evidence="8">The sequence shown here is derived from an EMBL/GenBank/DDBJ whole genome shotgun (WGS) entry which is preliminary data.</text>
</comment>
<reference evidence="9" key="1">
    <citation type="journal article" date="2019" name="Int. J. Syst. Evol. Microbiol.">
        <title>The Global Catalogue of Microorganisms (GCM) 10K type strain sequencing project: providing services to taxonomists for standard genome sequencing and annotation.</title>
        <authorList>
            <consortium name="The Broad Institute Genomics Platform"/>
            <consortium name="The Broad Institute Genome Sequencing Center for Infectious Disease"/>
            <person name="Wu L."/>
            <person name="Ma J."/>
        </authorList>
    </citation>
    <scope>NUCLEOTIDE SEQUENCE [LARGE SCALE GENOMIC DNA]</scope>
    <source>
        <strain evidence="9">NBRC 111756</strain>
    </source>
</reference>